<feature type="domain" description="SET" evidence="1">
    <location>
        <begin position="29"/>
        <end position="241"/>
    </location>
</feature>
<name>A0AAE9Z8R4_9GAMM</name>
<dbReference type="Proteomes" id="UP000032352">
    <property type="component" value="Chromosome pTvir"/>
</dbReference>
<dbReference type="KEGG" id="tvd:SG34_032265"/>
<dbReference type="InterPro" id="IPR001214">
    <property type="entry name" value="SET_dom"/>
</dbReference>
<dbReference type="EMBL" id="CP059734">
    <property type="protein sequence ID" value="WDE08598.1"/>
    <property type="molecule type" value="Genomic_DNA"/>
</dbReference>
<dbReference type="Pfam" id="PF00856">
    <property type="entry name" value="SET"/>
    <property type="match status" value="1"/>
</dbReference>
<evidence type="ECO:0000313" key="2">
    <source>
        <dbReference type="EMBL" id="WDE08598.1"/>
    </source>
</evidence>
<dbReference type="InterPro" id="IPR050600">
    <property type="entry name" value="SETD3_SETD6_MTase"/>
</dbReference>
<dbReference type="InterPro" id="IPR046341">
    <property type="entry name" value="SET_dom_sf"/>
</dbReference>
<reference evidence="2 3" key="1">
    <citation type="journal article" date="2015" name="Genome Announc.">
        <title>Draft Genome Sequences of Marine Isolates of Thalassomonas viridans and Thalassomonas actiniarum.</title>
        <authorList>
            <person name="Olonade I."/>
            <person name="van Zyl L.J."/>
            <person name="Trindade M."/>
        </authorList>
    </citation>
    <scope>NUCLEOTIDE SEQUENCE [LARGE SCALE GENOMIC DNA]</scope>
    <source>
        <strain evidence="2 3">XOM25</strain>
    </source>
</reference>
<accession>A0AAE9Z8R4</accession>
<reference evidence="2 3" key="2">
    <citation type="journal article" date="2022" name="Mar. Drugs">
        <title>Bioassay-Guided Fractionation Leads to the Detection of Cholic Acid Generated by the Rare Thalassomonas sp.</title>
        <authorList>
            <person name="Pheiffer F."/>
            <person name="Schneider Y.K."/>
            <person name="Hansen E.H."/>
            <person name="Andersen J.H."/>
            <person name="Isaksson J."/>
            <person name="Busche T."/>
            <person name="R C."/>
            <person name="Kalinowski J."/>
            <person name="Zyl L.V."/>
            <person name="Trindade M."/>
        </authorList>
    </citation>
    <scope>NUCLEOTIDE SEQUENCE [LARGE SCALE GENOMIC DNA]</scope>
    <source>
        <strain evidence="2 3">XOM25</strain>
    </source>
</reference>
<dbReference type="RefSeq" id="WP_044838573.1">
    <property type="nucleotide sequence ID" value="NZ_CP059734.1"/>
</dbReference>
<dbReference type="CDD" id="cd10527">
    <property type="entry name" value="SET_LSMT"/>
    <property type="match status" value="1"/>
</dbReference>
<keyword evidence="3" id="KW-1185">Reference proteome</keyword>
<evidence type="ECO:0000313" key="3">
    <source>
        <dbReference type="Proteomes" id="UP000032352"/>
    </source>
</evidence>
<sequence>MMSSLYTIPPHNTSPEIDALFQWASDNGANVEQVRVEQNNLGIRGVFAAKDFAPGELIIHMPANCILGADTARLSAIGQAIQGAANADQSEHAYLAMFMLADKAHAMSKWNDYYNTIPWKFTDHPLFYGEDRLAQLKGSAALEIIYRRRFSLQQSYQSLTDVMGKMQEFTLTDYLNIRTAINSRCFAANLNGHPQVAMIPLVDILNHAKDGNCQRGSDQGGYSVWAKGPIAEGTELTHNYGNKNPQRYFAHYGFLHESTEDDECTILIQLDSNCPALTEKMKLLNISQPVLELVLGHNISQGIEQAMPLLRVAANKTGLFAKSRLSGKQPSNTDAAALLLLETGLKNKLRCYQANKHTPFSGNSEPIITGLLQREKQLLQNYLTACSQAKLAV</sequence>
<dbReference type="PROSITE" id="PS50280">
    <property type="entry name" value="SET"/>
    <property type="match status" value="1"/>
</dbReference>
<protein>
    <submittedName>
        <fullName evidence="2">SET domain-containing protein</fullName>
    </submittedName>
</protein>
<evidence type="ECO:0000259" key="1">
    <source>
        <dbReference type="PROSITE" id="PS50280"/>
    </source>
</evidence>
<dbReference type="Gene3D" id="3.90.1410.10">
    <property type="entry name" value="set domain protein methyltransferase, domain 1"/>
    <property type="match status" value="1"/>
</dbReference>
<organism evidence="2 3">
    <name type="scientific">Thalassomonas viridans</name>
    <dbReference type="NCBI Taxonomy" id="137584"/>
    <lineage>
        <taxon>Bacteria</taxon>
        <taxon>Pseudomonadati</taxon>
        <taxon>Pseudomonadota</taxon>
        <taxon>Gammaproteobacteria</taxon>
        <taxon>Alteromonadales</taxon>
        <taxon>Colwelliaceae</taxon>
        <taxon>Thalassomonas</taxon>
    </lineage>
</organism>
<dbReference type="SUPFAM" id="SSF82199">
    <property type="entry name" value="SET domain"/>
    <property type="match status" value="1"/>
</dbReference>
<dbReference type="PANTHER" id="PTHR13271">
    <property type="entry name" value="UNCHARACTERIZED PUTATIVE METHYLTRANSFERASE"/>
    <property type="match status" value="1"/>
</dbReference>
<gene>
    <name evidence="2" type="ORF">SG34_032265</name>
</gene>
<dbReference type="GO" id="GO:0016279">
    <property type="term" value="F:protein-lysine N-methyltransferase activity"/>
    <property type="evidence" value="ECO:0007669"/>
    <property type="project" value="TreeGrafter"/>
</dbReference>
<proteinExistence type="predicted"/>
<dbReference type="AlphaFoldDB" id="A0AAE9Z8R4"/>